<dbReference type="EMBL" id="CAHIKZ030002777">
    <property type="protein sequence ID" value="CAE1292051.1"/>
    <property type="molecule type" value="Genomic_DNA"/>
</dbReference>
<gene>
    <name evidence="1" type="ORF">SPHA_49032</name>
</gene>
<name>A0A812D8C6_ACAPH</name>
<comment type="caution">
    <text evidence="1">The sequence shown here is derived from an EMBL/GenBank/DDBJ whole genome shotgun (WGS) entry which is preliminary data.</text>
</comment>
<sequence length="168" mass="18629">MLLTFTLQKARGTHSPRVFTSIRCVSVMANVMSFDNVHQLILDSQKRTFFPPPSFHVSLFTSLFKPLSLFSLLSLPTSLSLSTSLSLPTSLSFHLSLPTPLSLFPSLSLFPPLSVFSPLSLPTSLSFHFSLSTSEISRLHASVGSLFLILRLYYISIFCLKYGVVIIL</sequence>
<accession>A0A812D8C6</accession>
<organism evidence="1 2">
    <name type="scientific">Acanthosepion pharaonis</name>
    <name type="common">Pharaoh cuttlefish</name>
    <name type="synonym">Sepia pharaonis</name>
    <dbReference type="NCBI Taxonomy" id="158019"/>
    <lineage>
        <taxon>Eukaryota</taxon>
        <taxon>Metazoa</taxon>
        <taxon>Spiralia</taxon>
        <taxon>Lophotrochozoa</taxon>
        <taxon>Mollusca</taxon>
        <taxon>Cephalopoda</taxon>
        <taxon>Coleoidea</taxon>
        <taxon>Decapodiformes</taxon>
        <taxon>Sepiida</taxon>
        <taxon>Sepiina</taxon>
        <taxon>Sepiidae</taxon>
        <taxon>Acanthosepion</taxon>
    </lineage>
</organism>
<keyword evidence="2" id="KW-1185">Reference proteome</keyword>
<dbReference type="AlphaFoldDB" id="A0A812D8C6"/>
<proteinExistence type="predicted"/>
<evidence type="ECO:0000313" key="1">
    <source>
        <dbReference type="EMBL" id="CAE1292051.1"/>
    </source>
</evidence>
<evidence type="ECO:0000313" key="2">
    <source>
        <dbReference type="Proteomes" id="UP000597762"/>
    </source>
</evidence>
<dbReference type="Proteomes" id="UP000597762">
    <property type="component" value="Unassembled WGS sequence"/>
</dbReference>
<reference evidence="1" key="1">
    <citation type="submission" date="2021-01" db="EMBL/GenBank/DDBJ databases">
        <authorList>
            <person name="Li R."/>
            <person name="Bekaert M."/>
        </authorList>
    </citation>
    <scope>NUCLEOTIDE SEQUENCE</scope>
    <source>
        <strain evidence="1">Farmed</strain>
    </source>
</reference>
<protein>
    <submittedName>
        <fullName evidence="1">Uncharacterized protein</fullName>
    </submittedName>
</protein>